<dbReference type="Pfam" id="PF07366">
    <property type="entry name" value="SnoaL"/>
    <property type="match status" value="1"/>
</dbReference>
<dbReference type="AlphaFoldDB" id="A0A085WWT3"/>
<dbReference type="InterPro" id="IPR032710">
    <property type="entry name" value="NTF2-like_dom_sf"/>
</dbReference>
<keyword evidence="2" id="KW-1185">Reference proteome</keyword>
<dbReference type="PANTHER" id="PTHR38436:SF1">
    <property type="entry name" value="ESTER CYCLASE"/>
    <property type="match status" value="1"/>
</dbReference>
<evidence type="ECO:0000313" key="2">
    <source>
        <dbReference type="Proteomes" id="UP000028725"/>
    </source>
</evidence>
<name>A0A085WWT3_9BACT</name>
<dbReference type="GO" id="GO:0030638">
    <property type="term" value="P:polyketide metabolic process"/>
    <property type="evidence" value="ECO:0007669"/>
    <property type="project" value="InterPro"/>
</dbReference>
<protein>
    <recommendedName>
        <fullName evidence="3">Ester cyclase</fullName>
    </recommendedName>
</protein>
<sequence>MTLSDDLRARREALIREHFESENRLDFDATLATFLHPRYELVATGDVYDGPEEVMRYFRESRGAFPDQRNRLLALHHADNAIITEFELYGTHLGNYRGLPPTGRAFTARMSAVFIFEGELLVCERVYFDAATILRQLGIAHDPLTLKGRLATALNHPLTVGGAFLRQALRRVSGEKAQP</sequence>
<comment type="caution">
    <text evidence="1">The sequence shown here is derived from an EMBL/GenBank/DDBJ whole genome shotgun (WGS) entry which is preliminary data.</text>
</comment>
<dbReference type="EMBL" id="JMCB01000001">
    <property type="protein sequence ID" value="KFE72146.1"/>
    <property type="molecule type" value="Genomic_DNA"/>
</dbReference>
<dbReference type="RefSeq" id="WP_044181131.1">
    <property type="nucleotide sequence ID" value="NZ_JMCB01000001.1"/>
</dbReference>
<dbReference type="STRING" id="394096.DB31_0407"/>
<reference evidence="1 2" key="1">
    <citation type="submission" date="2014-04" db="EMBL/GenBank/DDBJ databases">
        <title>Genome assembly of Hyalangium minutum DSM 14724.</title>
        <authorList>
            <person name="Sharma G."/>
            <person name="Subramanian S."/>
        </authorList>
    </citation>
    <scope>NUCLEOTIDE SEQUENCE [LARGE SCALE GENOMIC DNA]</scope>
    <source>
        <strain evidence="1 2">DSM 14724</strain>
    </source>
</reference>
<dbReference type="Gene3D" id="3.10.450.50">
    <property type="match status" value="1"/>
</dbReference>
<dbReference type="SUPFAM" id="SSF54427">
    <property type="entry name" value="NTF2-like"/>
    <property type="match status" value="1"/>
</dbReference>
<gene>
    <name evidence="1" type="ORF">DB31_0407</name>
</gene>
<organism evidence="1 2">
    <name type="scientific">Hyalangium minutum</name>
    <dbReference type="NCBI Taxonomy" id="394096"/>
    <lineage>
        <taxon>Bacteria</taxon>
        <taxon>Pseudomonadati</taxon>
        <taxon>Myxococcota</taxon>
        <taxon>Myxococcia</taxon>
        <taxon>Myxococcales</taxon>
        <taxon>Cystobacterineae</taxon>
        <taxon>Archangiaceae</taxon>
        <taxon>Hyalangium</taxon>
    </lineage>
</organism>
<evidence type="ECO:0000313" key="1">
    <source>
        <dbReference type="EMBL" id="KFE72146.1"/>
    </source>
</evidence>
<dbReference type="PANTHER" id="PTHR38436">
    <property type="entry name" value="POLYKETIDE CYCLASE SNOAL-LIKE DOMAIN"/>
    <property type="match status" value="1"/>
</dbReference>
<dbReference type="InterPro" id="IPR009959">
    <property type="entry name" value="Cyclase_SnoaL-like"/>
</dbReference>
<proteinExistence type="predicted"/>
<dbReference type="Proteomes" id="UP000028725">
    <property type="component" value="Unassembled WGS sequence"/>
</dbReference>
<evidence type="ECO:0008006" key="3">
    <source>
        <dbReference type="Google" id="ProtNLM"/>
    </source>
</evidence>
<dbReference type="OrthoDB" id="4539871at2"/>
<accession>A0A085WWT3</accession>